<name>A0A024K0R2_9MYCO</name>
<reference evidence="2 3" key="3">
    <citation type="submission" date="2016-01" db="EMBL/GenBank/DDBJ databases">
        <title>The new phylogeny of the genus Mycobacterium.</title>
        <authorList>
            <person name="Tarcisio F."/>
            <person name="Conor M."/>
            <person name="Antonella G."/>
            <person name="Elisabetta G."/>
            <person name="Giulia F.S."/>
            <person name="Sara T."/>
            <person name="Anna F."/>
            <person name="Clotilde B."/>
            <person name="Roberto B."/>
            <person name="Veronica D.S."/>
            <person name="Fabio R."/>
            <person name="Monica P."/>
            <person name="Olivier J."/>
            <person name="Enrico T."/>
            <person name="Nicola S."/>
        </authorList>
    </citation>
    <scope>NUCLEOTIDE SEQUENCE [LARGE SCALE GENOMIC DNA]</scope>
    <source>
        <strain evidence="2 3">DSM 44626</strain>
    </source>
</reference>
<dbReference type="HOGENOM" id="CLU_1813666_0_0_11"/>
<evidence type="ECO:0000313" key="1">
    <source>
        <dbReference type="EMBL" id="CDO89511.1"/>
    </source>
</evidence>
<reference evidence="1" key="1">
    <citation type="journal article" date="2014" name="Genome Announc.">
        <title>Draft Genome Sequence of Mycobacterium triplex DSM 44626.</title>
        <authorList>
            <person name="Sassi M."/>
            <person name="Croce O."/>
            <person name="Robert C."/>
            <person name="Raoult D."/>
            <person name="Drancourt M."/>
        </authorList>
    </citation>
    <scope>NUCLEOTIDE SEQUENCE [LARGE SCALE GENOMIC DNA]</scope>
    <source>
        <strain evidence="1">DSM 44626</strain>
    </source>
</reference>
<keyword evidence="3" id="KW-1185">Reference proteome</keyword>
<evidence type="ECO:0000313" key="3">
    <source>
        <dbReference type="Proteomes" id="UP000193710"/>
    </source>
</evidence>
<reference evidence="1" key="2">
    <citation type="submission" date="2014-04" db="EMBL/GenBank/DDBJ databases">
        <authorList>
            <person name="Urmite Genomes U."/>
        </authorList>
    </citation>
    <scope>NUCLEOTIDE SEQUENCE</scope>
    <source>
        <strain evidence="1">DSM 44626</strain>
    </source>
</reference>
<gene>
    <name evidence="2" type="ORF">AWC29_13330</name>
    <name evidence="1" type="ORF">BN973_03887</name>
</gene>
<dbReference type="RefSeq" id="WP_036470146.1">
    <property type="nucleotide sequence ID" value="NZ_HG964446.1"/>
</dbReference>
<dbReference type="EMBL" id="LQPY01000017">
    <property type="protein sequence ID" value="ORX04871.1"/>
    <property type="molecule type" value="Genomic_DNA"/>
</dbReference>
<dbReference type="OrthoDB" id="162914at2"/>
<dbReference type="EMBL" id="HG964446">
    <property type="protein sequence ID" value="CDO89511.1"/>
    <property type="molecule type" value="Genomic_DNA"/>
</dbReference>
<proteinExistence type="predicted"/>
<protein>
    <submittedName>
        <fullName evidence="1">Uncharacterized protein</fullName>
    </submittedName>
</protein>
<evidence type="ECO:0000313" key="2">
    <source>
        <dbReference type="EMBL" id="ORX04871.1"/>
    </source>
</evidence>
<dbReference type="AlphaFoldDB" id="A0A024K0R2"/>
<dbReference type="Proteomes" id="UP000028880">
    <property type="component" value="Unassembled WGS sequence"/>
</dbReference>
<dbReference type="STRING" id="47839.BN973_03887"/>
<dbReference type="Proteomes" id="UP000193710">
    <property type="component" value="Unassembled WGS sequence"/>
</dbReference>
<sequence length="151" mass="16901">MWQLASESLSDFPEIVVTAVGIDGHPVSVRQHAPRYDAHTGEMPVVIPASLAPAAGPANVLAHSHDENLWNLRIVRIKGRLERRDGGWTFVSTSFTPPSPAGFKSRWQMVKAMRRSSSRYLAARGLRRPKVNWTIIKSMQHQAQLNRLRGT</sequence>
<dbReference type="eggNOG" id="COG0748">
    <property type="taxonomic scope" value="Bacteria"/>
</dbReference>
<organism evidence="1">
    <name type="scientific">Mycobacterium triplex</name>
    <dbReference type="NCBI Taxonomy" id="47839"/>
    <lineage>
        <taxon>Bacteria</taxon>
        <taxon>Bacillati</taxon>
        <taxon>Actinomycetota</taxon>
        <taxon>Actinomycetes</taxon>
        <taxon>Mycobacteriales</taxon>
        <taxon>Mycobacteriaceae</taxon>
        <taxon>Mycobacterium</taxon>
        <taxon>Mycobacterium simiae complex</taxon>
    </lineage>
</organism>
<accession>A0A024K0R2</accession>